<comment type="similarity">
    <text evidence="2">Belongs to the TonB family.</text>
</comment>
<dbReference type="PROSITE" id="PS52015">
    <property type="entry name" value="TONB_CTD"/>
    <property type="match status" value="1"/>
</dbReference>
<evidence type="ECO:0000256" key="10">
    <source>
        <dbReference type="SAM" id="MobiDB-lite"/>
    </source>
</evidence>
<feature type="compositionally biased region" description="Low complexity" evidence="10">
    <location>
        <begin position="1"/>
        <end position="13"/>
    </location>
</feature>
<keyword evidence="4" id="KW-1003">Cell membrane</keyword>
<dbReference type="InterPro" id="IPR006260">
    <property type="entry name" value="TonB/TolA_C"/>
</dbReference>
<dbReference type="InterPro" id="IPR037682">
    <property type="entry name" value="TonB_C"/>
</dbReference>
<sequence>MPSTAEASTEAAPAPSPAPSTAPAAAPATSTHATTAAAPAPPAAPRPVTLSATDWVRPPVYAYPREAVRRREQGVVALRILFDTQGVPRRVSLLRSSGSATLDEEALAKARAARARPRLQDGVPVEFLADTEAEFKV</sequence>
<reference evidence="12 13" key="1">
    <citation type="submission" date="2019-02" db="EMBL/GenBank/DDBJ databases">
        <title>Genomic Encyclopedia of Type Strains, Phase IV (KMG-IV): sequencing the most valuable type-strain genomes for metagenomic binning, comparative biology and taxonomic classification.</title>
        <authorList>
            <person name="Goeker M."/>
        </authorList>
    </citation>
    <scope>NUCLEOTIDE SEQUENCE [LARGE SCALE GENOMIC DNA]</scope>
    <source>
        <strain evidence="12 13">DSM 10617</strain>
    </source>
</reference>
<evidence type="ECO:0000256" key="9">
    <source>
        <dbReference type="ARBA" id="ARBA00023136"/>
    </source>
</evidence>
<comment type="subcellular location">
    <subcellularLocation>
        <location evidence="1">Cell inner membrane</location>
        <topology evidence="1">Single-pass membrane protein</topology>
        <orientation evidence="1">Periplasmic side</orientation>
    </subcellularLocation>
</comment>
<keyword evidence="5" id="KW-0997">Cell inner membrane</keyword>
<proteinExistence type="inferred from homology"/>
<keyword evidence="8" id="KW-1133">Transmembrane helix</keyword>
<name>A0A4Q7LUZ9_9BURK</name>
<feature type="region of interest" description="Disordered" evidence="10">
    <location>
        <begin position="1"/>
        <end position="51"/>
    </location>
</feature>
<evidence type="ECO:0000256" key="4">
    <source>
        <dbReference type="ARBA" id="ARBA00022475"/>
    </source>
</evidence>
<evidence type="ECO:0000256" key="3">
    <source>
        <dbReference type="ARBA" id="ARBA00022448"/>
    </source>
</evidence>
<dbReference type="PANTHER" id="PTHR33446">
    <property type="entry name" value="PROTEIN TONB-RELATED"/>
    <property type="match status" value="1"/>
</dbReference>
<dbReference type="InterPro" id="IPR051045">
    <property type="entry name" value="TonB-dependent_transducer"/>
</dbReference>
<dbReference type="GO" id="GO:0015031">
    <property type="term" value="P:protein transport"/>
    <property type="evidence" value="ECO:0007669"/>
    <property type="project" value="UniProtKB-KW"/>
</dbReference>
<accession>A0A4Q7LUZ9</accession>
<evidence type="ECO:0000313" key="13">
    <source>
        <dbReference type="Proteomes" id="UP000293433"/>
    </source>
</evidence>
<dbReference type="GO" id="GO:0031992">
    <property type="term" value="F:energy transducer activity"/>
    <property type="evidence" value="ECO:0007669"/>
    <property type="project" value="TreeGrafter"/>
</dbReference>
<dbReference type="Proteomes" id="UP000293433">
    <property type="component" value="Unassembled WGS sequence"/>
</dbReference>
<evidence type="ECO:0000256" key="8">
    <source>
        <dbReference type="ARBA" id="ARBA00022989"/>
    </source>
</evidence>
<evidence type="ECO:0000256" key="7">
    <source>
        <dbReference type="ARBA" id="ARBA00022927"/>
    </source>
</evidence>
<feature type="compositionally biased region" description="Low complexity" evidence="10">
    <location>
        <begin position="21"/>
        <end position="38"/>
    </location>
</feature>
<organism evidence="12 13">
    <name type="scientific">Sphaerotilus mobilis</name>
    <dbReference type="NCBI Taxonomy" id="47994"/>
    <lineage>
        <taxon>Bacteria</taxon>
        <taxon>Pseudomonadati</taxon>
        <taxon>Pseudomonadota</taxon>
        <taxon>Betaproteobacteria</taxon>
        <taxon>Burkholderiales</taxon>
        <taxon>Sphaerotilaceae</taxon>
        <taxon>Sphaerotilus</taxon>
    </lineage>
</organism>
<dbReference type="GO" id="GO:0055085">
    <property type="term" value="P:transmembrane transport"/>
    <property type="evidence" value="ECO:0007669"/>
    <property type="project" value="InterPro"/>
</dbReference>
<keyword evidence="13" id="KW-1185">Reference proteome</keyword>
<evidence type="ECO:0000256" key="6">
    <source>
        <dbReference type="ARBA" id="ARBA00022692"/>
    </source>
</evidence>
<keyword evidence="6" id="KW-0812">Transmembrane</keyword>
<keyword evidence="3" id="KW-0813">Transport</keyword>
<dbReference type="PANTHER" id="PTHR33446:SF2">
    <property type="entry name" value="PROTEIN TONB"/>
    <property type="match status" value="1"/>
</dbReference>
<keyword evidence="7" id="KW-0653">Protein transport</keyword>
<evidence type="ECO:0000256" key="1">
    <source>
        <dbReference type="ARBA" id="ARBA00004383"/>
    </source>
</evidence>
<evidence type="ECO:0000313" key="12">
    <source>
        <dbReference type="EMBL" id="RZS58441.1"/>
    </source>
</evidence>
<dbReference type="NCBIfam" id="TIGR01352">
    <property type="entry name" value="tonB_Cterm"/>
    <property type="match status" value="1"/>
</dbReference>
<comment type="caution">
    <text evidence="12">The sequence shown here is derived from an EMBL/GenBank/DDBJ whole genome shotgun (WGS) entry which is preliminary data.</text>
</comment>
<evidence type="ECO:0000256" key="2">
    <source>
        <dbReference type="ARBA" id="ARBA00006555"/>
    </source>
</evidence>
<feature type="domain" description="TonB C-terminal" evidence="11">
    <location>
        <begin position="48"/>
        <end position="137"/>
    </location>
</feature>
<protein>
    <submittedName>
        <fullName evidence="12">TonB family protein</fullName>
    </submittedName>
</protein>
<evidence type="ECO:0000256" key="5">
    <source>
        <dbReference type="ARBA" id="ARBA00022519"/>
    </source>
</evidence>
<dbReference type="Gene3D" id="3.30.1150.10">
    <property type="match status" value="1"/>
</dbReference>
<evidence type="ECO:0000259" key="11">
    <source>
        <dbReference type="PROSITE" id="PS52015"/>
    </source>
</evidence>
<dbReference type="Pfam" id="PF03544">
    <property type="entry name" value="TonB_C"/>
    <property type="match status" value="1"/>
</dbReference>
<dbReference type="GO" id="GO:0098797">
    <property type="term" value="C:plasma membrane protein complex"/>
    <property type="evidence" value="ECO:0007669"/>
    <property type="project" value="TreeGrafter"/>
</dbReference>
<keyword evidence="9" id="KW-0472">Membrane</keyword>
<gene>
    <name evidence="12" type="ORF">EV685_0734</name>
</gene>
<dbReference type="EMBL" id="SGWV01000007">
    <property type="protein sequence ID" value="RZS58441.1"/>
    <property type="molecule type" value="Genomic_DNA"/>
</dbReference>
<dbReference type="SUPFAM" id="SSF74653">
    <property type="entry name" value="TolA/TonB C-terminal domain"/>
    <property type="match status" value="1"/>
</dbReference>
<dbReference type="AlphaFoldDB" id="A0A4Q7LUZ9"/>